<feature type="transmembrane region" description="Helical" evidence="6">
    <location>
        <begin position="108"/>
        <end position="126"/>
    </location>
</feature>
<keyword evidence="4 6" id="KW-1133">Transmembrane helix</keyword>
<accession>A0A929BEC5</accession>
<dbReference type="PANTHER" id="PTHR38459">
    <property type="entry name" value="PROPHAGE BACTOPRENOL-LINKED GLUCOSE TRANSLOCASE HOMOLOG"/>
    <property type="match status" value="1"/>
</dbReference>
<dbReference type="InterPro" id="IPR051401">
    <property type="entry name" value="GtrA_CellWall_Glycosyl"/>
</dbReference>
<dbReference type="PANTHER" id="PTHR38459:SF1">
    <property type="entry name" value="PROPHAGE BACTOPRENOL-LINKED GLUCOSE TRANSLOCASE HOMOLOG"/>
    <property type="match status" value="1"/>
</dbReference>
<dbReference type="GO" id="GO:0005886">
    <property type="term" value="C:plasma membrane"/>
    <property type="evidence" value="ECO:0007669"/>
    <property type="project" value="TreeGrafter"/>
</dbReference>
<feature type="transmembrane region" description="Helical" evidence="6">
    <location>
        <begin position="38"/>
        <end position="59"/>
    </location>
</feature>
<organism evidence="8 9">
    <name type="scientific">Saccharopolyspora montiporae</name>
    <dbReference type="NCBI Taxonomy" id="2781240"/>
    <lineage>
        <taxon>Bacteria</taxon>
        <taxon>Bacillati</taxon>
        <taxon>Actinomycetota</taxon>
        <taxon>Actinomycetes</taxon>
        <taxon>Pseudonocardiales</taxon>
        <taxon>Pseudonocardiaceae</taxon>
        <taxon>Saccharopolyspora</taxon>
    </lineage>
</organism>
<feature type="transmembrane region" description="Helical" evidence="6">
    <location>
        <begin position="12"/>
        <end position="32"/>
    </location>
</feature>
<comment type="caution">
    <text evidence="8">The sequence shown here is derived from an EMBL/GenBank/DDBJ whole genome shotgun (WGS) entry which is preliminary data.</text>
</comment>
<dbReference type="InterPro" id="IPR007267">
    <property type="entry name" value="GtrA_DPMS_TM"/>
</dbReference>
<keyword evidence="9" id="KW-1185">Reference proteome</keyword>
<feature type="domain" description="GtrA/DPMS transmembrane" evidence="7">
    <location>
        <begin position="16"/>
        <end position="125"/>
    </location>
</feature>
<keyword evidence="5 6" id="KW-0472">Membrane</keyword>
<evidence type="ECO:0000256" key="1">
    <source>
        <dbReference type="ARBA" id="ARBA00004141"/>
    </source>
</evidence>
<evidence type="ECO:0000256" key="3">
    <source>
        <dbReference type="ARBA" id="ARBA00022692"/>
    </source>
</evidence>
<evidence type="ECO:0000313" key="9">
    <source>
        <dbReference type="Proteomes" id="UP000598360"/>
    </source>
</evidence>
<comment type="subcellular location">
    <subcellularLocation>
        <location evidence="1">Membrane</location>
        <topology evidence="1">Multi-pass membrane protein</topology>
    </subcellularLocation>
</comment>
<evidence type="ECO:0000259" key="7">
    <source>
        <dbReference type="Pfam" id="PF04138"/>
    </source>
</evidence>
<reference evidence="8" key="1">
    <citation type="submission" date="2020-10" db="EMBL/GenBank/DDBJ databases">
        <title>Diversity and distribution of actinomycetes associated with coral in the coast of Hainan.</title>
        <authorList>
            <person name="Li F."/>
        </authorList>
    </citation>
    <scope>NUCLEOTIDE SEQUENCE</scope>
    <source>
        <strain evidence="8">HNM0983</strain>
    </source>
</reference>
<name>A0A929BEC5_9PSEU</name>
<evidence type="ECO:0000313" key="8">
    <source>
        <dbReference type="EMBL" id="MBE9376038.1"/>
    </source>
</evidence>
<dbReference type="Proteomes" id="UP000598360">
    <property type="component" value="Unassembled WGS sequence"/>
</dbReference>
<feature type="transmembrane region" description="Helical" evidence="6">
    <location>
        <begin position="71"/>
        <end position="96"/>
    </location>
</feature>
<dbReference type="AlphaFoldDB" id="A0A929BEC5"/>
<gene>
    <name evidence="8" type="ORF">IQ251_16425</name>
</gene>
<evidence type="ECO:0000256" key="6">
    <source>
        <dbReference type="SAM" id="Phobius"/>
    </source>
</evidence>
<dbReference type="EMBL" id="JADEYC010000030">
    <property type="protein sequence ID" value="MBE9376038.1"/>
    <property type="molecule type" value="Genomic_DNA"/>
</dbReference>
<comment type="similarity">
    <text evidence="2">Belongs to the GtrA family.</text>
</comment>
<evidence type="ECO:0000256" key="4">
    <source>
        <dbReference type="ARBA" id="ARBA00022989"/>
    </source>
</evidence>
<dbReference type="GO" id="GO:0000271">
    <property type="term" value="P:polysaccharide biosynthetic process"/>
    <property type="evidence" value="ECO:0007669"/>
    <property type="project" value="InterPro"/>
</dbReference>
<keyword evidence="3 6" id="KW-0812">Transmembrane</keyword>
<protein>
    <submittedName>
        <fullName evidence="8">GtrA family protein</fullName>
    </submittedName>
</protein>
<proteinExistence type="inferred from homology"/>
<sequence>MTRTFAVARALPAFLRFLVVGAASAGVYYLLYQGSRQLVPYLVAHALALSIAMVAAYLLNCRYTFRVRPSLRGMVLYPLSNLGGFAVSAPALYLLVDHLGLSQLIAPLLAQGIATPVTFLVARFVLLRSARHRDRSTG</sequence>
<evidence type="ECO:0000256" key="5">
    <source>
        <dbReference type="ARBA" id="ARBA00023136"/>
    </source>
</evidence>
<evidence type="ECO:0000256" key="2">
    <source>
        <dbReference type="ARBA" id="ARBA00009399"/>
    </source>
</evidence>
<dbReference type="Pfam" id="PF04138">
    <property type="entry name" value="GtrA_DPMS_TM"/>
    <property type="match status" value="1"/>
</dbReference>